<dbReference type="InterPro" id="IPR051034">
    <property type="entry name" value="Mito_Enoyl-ACP_Reductase"/>
</dbReference>
<keyword evidence="6" id="KW-0560">Oxidoreductase</keyword>
<evidence type="ECO:0000256" key="5">
    <source>
        <dbReference type="ARBA" id="ARBA00022946"/>
    </source>
</evidence>
<dbReference type="InterPro" id="IPR013154">
    <property type="entry name" value="ADH-like_N"/>
</dbReference>
<evidence type="ECO:0000256" key="1">
    <source>
        <dbReference type="ARBA" id="ARBA00010371"/>
    </source>
</evidence>
<evidence type="ECO:0000256" key="6">
    <source>
        <dbReference type="ARBA" id="ARBA00023002"/>
    </source>
</evidence>
<keyword evidence="3" id="KW-0276">Fatty acid metabolism</keyword>
<evidence type="ECO:0000313" key="12">
    <source>
        <dbReference type="EMBL" id="MFD2256988.1"/>
    </source>
</evidence>
<dbReference type="InterPro" id="IPR011032">
    <property type="entry name" value="GroES-like_sf"/>
</dbReference>
<dbReference type="PANTHER" id="PTHR43981">
    <property type="entry name" value="ENOYL-[ACYL-CARRIER-PROTEIN] REDUCTASE, MITOCHONDRIAL"/>
    <property type="match status" value="1"/>
</dbReference>
<feature type="domain" description="Enoyl reductase (ER)" evidence="11">
    <location>
        <begin position="13"/>
        <end position="323"/>
    </location>
</feature>
<accession>A0ABW5D7D7</accession>
<comment type="caution">
    <text evidence="12">The sequence shown here is derived from an EMBL/GenBank/DDBJ whole genome shotgun (WGS) entry which is preliminary data.</text>
</comment>
<keyword evidence="13" id="KW-1185">Reference proteome</keyword>
<comment type="similarity">
    <text evidence="1">Belongs to the zinc-containing alcohol dehydrogenase family. Quinone oxidoreductase subfamily.</text>
</comment>
<evidence type="ECO:0000256" key="3">
    <source>
        <dbReference type="ARBA" id="ARBA00022832"/>
    </source>
</evidence>
<dbReference type="SUPFAM" id="SSF50129">
    <property type="entry name" value="GroES-like"/>
    <property type="match status" value="1"/>
</dbReference>
<keyword evidence="8" id="KW-0275">Fatty acid biosynthesis</keyword>
<dbReference type="InterPro" id="IPR036291">
    <property type="entry name" value="NAD(P)-bd_dom_sf"/>
</dbReference>
<evidence type="ECO:0000256" key="7">
    <source>
        <dbReference type="ARBA" id="ARBA00023098"/>
    </source>
</evidence>
<dbReference type="Pfam" id="PF08240">
    <property type="entry name" value="ADH_N"/>
    <property type="match status" value="1"/>
</dbReference>
<gene>
    <name evidence="12" type="ORF">ACFSSA_09890</name>
</gene>
<proteinExistence type="inferred from homology"/>
<name>A0ABW5D7D7_9BACT</name>
<evidence type="ECO:0000313" key="13">
    <source>
        <dbReference type="Proteomes" id="UP001597375"/>
    </source>
</evidence>
<dbReference type="InterPro" id="IPR020843">
    <property type="entry name" value="ER"/>
</dbReference>
<dbReference type="PANTHER" id="PTHR43981:SF2">
    <property type="entry name" value="ENOYL-[ACYL-CARRIER-PROTEIN] REDUCTASE, MITOCHONDRIAL"/>
    <property type="match status" value="1"/>
</dbReference>
<sequence length="326" mass="35275">MHSTRLIFKQHGNPADVLELEEFTVPPLEEGEVLLSINAAPVNPADLNYIEGTYGIKPSLPATAGIECFATILESRSPDFKPGESVIPLGKIGGWASHAVTTADNLVRLPAGLDPLQAAILKVNPATAWLLLNHFTTLNPGDWVTFNAANSGVGQCVIQLAASMGIKTLCFLRNEALISELAELGATAVFPDTHEGYTSARELLGKKRTKLAFNAVGGDSALRLIKLLAEGGTHITYGAMGRKPLTVPNGPLIFNDIILRGLWVTKWMDKAKKSELQQVYADLAKRLAEGSLKQNVDFCYTLDDFPQALERLDSAERKGKILFSNL</sequence>
<dbReference type="Gene3D" id="3.90.180.10">
    <property type="entry name" value="Medium-chain alcohol dehydrogenases, catalytic domain"/>
    <property type="match status" value="1"/>
</dbReference>
<dbReference type="RefSeq" id="WP_386820276.1">
    <property type="nucleotide sequence ID" value="NZ_JBHUIT010000017.1"/>
</dbReference>
<evidence type="ECO:0000259" key="11">
    <source>
        <dbReference type="SMART" id="SM00829"/>
    </source>
</evidence>
<dbReference type="SUPFAM" id="SSF51735">
    <property type="entry name" value="NAD(P)-binding Rossmann-fold domains"/>
    <property type="match status" value="1"/>
</dbReference>
<keyword evidence="2" id="KW-0444">Lipid biosynthesis</keyword>
<keyword evidence="5" id="KW-0809">Transit peptide</keyword>
<evidence type="ECO:0000256" key="9">
    <source>
        <dbReference type="ARBA" id="ARBA00038963"/>
    </source>
</evidence>
<protein>
    <recommendedName>
        <fullName evidence="9">enoyl-[acyl-carrier-protein] reductase</fullName>
        <ecNumber evidence="9">1.3.1.104</ecNumber>
    </recommendedName>
</protein>
<dbReference type="CDD" id="cd08290">
    <property type="entry name" value="ETR"/>
    <property type="match status" value="1"/>
</dbReference>
<dbReference type="EMBL" id="JBHUIT010000017">
    <property type="protein sequence ID" value="MFD2256988.1"/>
    <property type="molecule type" value="Genomic_DNA"/>
</dbReference>
<dbReference type="EC" id="1.3.1.104" evidence="9"/>
<comment type="catalytic activity">
    <reaction evidence="10">
        <text>a 2,3-saturated acyl-[ACP] + NADP(+) = a (2E)-enoyl-[ACP] + NADPH + H(+)</text>
        <dbReference type="Rhea" id="RHEA:22564"/>
        <dbReference type="Rhea" id="RHEA-COMP:9925"/>
        <dbReference type="Rhea" id="RHEA-COMP:9926"/>
        <dbReference type="ChEBI" id="CHEBI:15378"/>
        <dbReference type="ChEBI" id="CHEBI:57783"/>
        <dbReference type="ChEBI" id="CHEBI:58349"/>
        <dbReference type="ChEBI" id="CHEBI:78784"/>
        <dbReference type="ChEBI" id="CHEBI:78785"/>
        <dbReference type="EC" id="1.3.1.104"/>
    </reaction>
</comment>
<dbReference type="Gene3D" id="3.40.50.720">
    <property type="entry name" value="NAD(P)-binding Rossmann-like Domain"/>
    <property type="match status" value="1"/>
</dbReference>
<keyword evidence="7" id="KW-0443">Lipid metabolism</keyword>
<keyword evidence="4" id="KW-0521">NADP</keyword>
<evidence type="ECO:0000256" key="2">
    <source>
        <dbReference type="ARBA" id="ARBA00022516"/>
    </source>
</evidence>
<dbReference type="Proteomes" id="UP001597375">
    <property type="component" value="Unassembled WGS sequence"/>
</dbReference>
<dbReference type="Pfam" id="PF00107">
    <property type="entry name" value="ADH_zinc_N"/>
    <property type="match status" value="1"/>
</dbReference>
<evidence type="ECO:0000256" key="10">
    <source>
        <dbReference type="ARBA" id="ARBA00048843"/>
    </source>
</evidence>
<dbReference type="SMART" id="SM00829">
    <property type="entry name" value="PKS_ER"/>
    <property type="match status" value="1"/>
</dbReference>
<organism evidence="12 13">
    <name type="scientific">Luteolibacter algae</name>
    <dbReference type="NCBI Taxonomy" id="454151"/>
    <lineage>
        <taxon>Bacteria</taxon>
        <taxon>Pseudomonadati</taxon>
        <taxon>Verrucomicrobiota</taxon>
        <taxon>Verrucomicrobiia</taxon>
        <taxon>Verrucomicrobiales</taxon>
        <taxon>Verrucomicrobiaceae</taxon>
        <taxon>Luteolibacter</taxon>
    </lineage>
</organism>
<evidence type="ECO:0000256" key="8">
    <source>
        <dbReference type="ARBA" id="ARBA00023160"/>
    </source>
</evidence>
<dbReference type="InterPro" id="IPR013149">
    <property type="entry name" value="ADH-like_C"/>
</dbReference>
<reference evidence="13" key="1">
    <citation type="journal article" date="2019" name="Int. J. Syst. Evol. Microbiol.">
        <title>The Global Catalogue of Microorganisms (GCM) 10K type strain sequencing project: providing services to taxonomists for standard genome sequencing and annotation.</title>
        <authorList>
            <consortium name="The Broad Institute Genomics Platform"/>
            <consortium name="The Broad Institute Genome Sequencing Center for Infectious Disease"/>
            <person name="Wu L."/>
            <person name="Ma J."/>
        </authorList>
    </citation>
    <scope>NUCLEOTIDE SEQUENCE [LARGE SCALE GENOMIC DNA]</scope>
    <source>
        <strain evidence="13">CGMCC 4.7106</strain>
    </source>
</reference>
<evidence type="ECO:0000256" key="4">
    <source>
        <dbReference type="ARBA" id="ARBA00022857"/>
    </source>
</evidence>